<dbReference type="InterPro" id="IPR005481">
    <property type="entry name" value="BC-like_N"/>
</dbReference>
<dbReference type="InterPro" id="IPR011761">
    <property type="entry name" value="ATP-grasp"/>
</dbReference>
<evidence type="ECO:0000256" key="1">
    <source>
        <dbReference type="ARBA" id="ARBA00022598"/>
    </source>
</evidence>
<dbReference type="Proteomes" id="UP000048984">
    <property type="component" value="Unassembled WGS sequence"/>
</dbReference>
<keyword evidence="4" id="KW-0092">Biotin</keyword>
<dbReference type="AlphaFoldDB" id="A0A0P6VGN8"/>
<dbReference type="PROSITE" id="PS50975">
    <property type="entry name" value="ATP_GRASP"/>
    <property type="match status" value="1"/>
</dbReference>
<dbReference type="SMART" id="SM00878">
    <property type="entry name" value="Biotin_carb_C"/>
    <property type="match status" value="1"/>
</dbReference>
<dbReference type="GO" id="GO:0046872">
    <property type="term" value="F:metal ion binding"/>
    <property type="evidence" value="ECO:0007669"/>
    <property type="project" value="InterPro"/>
</dbReference>
<keyword evidence="3 5" id="KW-0067">ATP-binding</keyword>
<proteinExistence type="predicted"/>
<dbReference type="InterPro" id="IPR050856">
    <property type="entry name" value="Biotin_carboxylase_complex"/>
</dbReference>
<evidence type="ECO:0000259" key="7">
    <source>
        <dbReference type="PROSITE" id="PS50979"/>
    </source>
</evidence>
<dbReference type="SUPFAM" id="SSF56059">
    <property type="entry name" value="Glutathione synthetase ATP-binding domain-like"/>
    <property type="match status" value="1"/>
</dbReference>
<comment type="caution">
    <text evidence="8">The sequence shown here is derived from an EMBL/GenBank/DDBJ whole genome shotgun (WGS) entry which is preliminary data.</text>
</comment>
<evidence type="ECO:0000256" key="3">
    <source>
        <dbReference type="ARBA" id="ARBA00022840"/>
    </source>
</evidence>
<accession>A0A0P6VGN8</accession>
<feature type="domain" description="ATP-grasp" evidence="6">
    <location>
        <begin position="136"/>
        <end position="332"/>
    </location>
</feature>
<reference evidence="8 9" key="1">
    <citation type="submission" date="2015-09" db="EMBL/GenBank/DDBJ databases">
        <authorList>
            <person name="Jackson K.R."/>
            <person name="Lunt B.L."/>
            <person name="Fisher J.N.B."/>
            <person name="Gardner A.V."/>
            <person name="Bailey M.E."/>
            <person name="Deus L.M."/>
            <person name="Earl A.S."/>
            <person name="Gibby P.D."/>
            <person name="Hartmann K.A."/>
            <person name="Liu J.E."/>
            <person name="Manci A.M."/>
            <person name="Nielsen D.A."/>
            <person name="Solomon M.B."/>
            <person name="Breakwell D.P."/>
            <person name="Burnett S.H."/>
            <person name="Grose J.H."/>
        </authorList>
    </citation>
    <scope>NUCLEOTIDE SEQUENCE [LARGE SCALE GENOMIC DNA]</scope>
    <source>
        <strain evidence="8 9">16</strain>
    </source>
</reference>
<dbReference type="PROSITE" id="PS00867">
    <property type="entry name" value="CPSASE_2"/>
    <property type="match status" value="1"/>
</dbReference>
<dbReference type="SUPFAM" id="SSF51246">
    <property type="entry name" value="Rudiment single hybrid motif"/>
    <property type="match status" value="1"/>
</dbReference>
<dbReference type="PROSITE" id="PS50979">
    <property type="entry name" value="BC"/>
    <property type="match status" value="1"/>
</dbReference>
<evidence type="ECO:0000256" key="5">
    <source>
        <dbReference type="PROSITE-ProRule" id="PRU00409"/>
    </source>
</evidence>
<reference evidence="8 9" key="2">
    <citation type="submission" date="2015-10" db="EMBL/GenBank/DDBJ databases">
        <title>Draft Genome Sequence of Prosthecomicrobium hirschii ATCC 27832.</title>
        <authorList>
            <person name="Daniel J."/>
            <person name="Givan S.A."/>
            <person name="Brun Y.V."/>
            <person name="Brown P.J."/>
        </authorList>
    </citation>
    <scope>NUCLEOTIDE SEQUENCE [LARGE SCALE GENOMIC DNA]</scope>
    <source>
        <strain evidence="8 9">16</strain>
    </source>
</reference>
<evidence type="ECO:0000256" key="4">
    <source>
        <dbReference type="ARBA" id="ARBA00023267"/>
    </source>
</evidence>
<evidence type="ECO:0000259" key="6">
    <source>
        <dbReference type="PROSITE" id="PS50975"/>
    </source>
</evidence>
<evidence type="ECO:0000313" key="8">
    <source>
        <dbReference type="EMBL" id="KPL51194.1"/>
    </source>
</evidence>
<dbReference type="InterPro" id="IPR005482">
    <property type="entry name" value="Biotin_COase_C"/>
</dbReference>
<dbReference type="Pfam" id="PF00289">
    <property type="entry name" value="Biotin_carb_N"/>
    <property type="match status" value="1"/>
</dbReference>
<keyword evidence="2 5" id="KW-0547">Nucleotide-binding</keyword>
<dbReference type="GO" id="GO:0016874">
    <property type="term" value="F:ligase activity"/>
    <property type="evidence" value="ECO:0007669"/>
    <property type="project" value="UniProtKB-KW"/>
</dbReference>
<dbReference type="InterPro" id="IPR011054">
    <property type="entry name" value="Rudment_hybrid_motif"/>
</dbReference>
<dbReference type="FunFam" id="3.40.50.20:FF:000010">
    <property type="entry name" value="Propionyl-CoA carboxylase subunit alpha"/>
    <property type="match status" value="1"/>
</dbReference>
<evidence type="ECO:0000313" key="9">
    <source>
        <dbReference type="Proteomes" id="UP000048984"/>
    </source>
</evidence>
<gene>
    <name evidence="8" type="ORF">ABB55_02305</name>
</gene>
<protein>
    <submittedName>
        <fullName evidence="8">Biotin carboxylase</fullName>
    </submittedName>
</protein>
<dbReference type="STRING" id="665126.ABB55_02305"/>
<dbReference type="PROSITE" id="PS00866">
    <property type="entry name" value="CPSASE_1"/>
    <property type="match status" value="1"/>
</dbReference>
<name>A0A0P6VGN8_9HYPH</name>
<dbReference type="InterPro" id="IPR011764">
    <property type="entry name" value="Biotin_carboxylation_dom"/>
</dbReference>
<dbReference type="Pfam" id="PF02786">
    <property type="entry name" value="CPSase_L_D2"/>
    <property type="match status" value="1"/>
</dbReference>
<dbReference type="Gene3D" id="3.30.470.20">
    <property type="entry name" value="ATP-grasp fold, B domain"/>
    <property type="match status" value="1"/>
</dbReference>
<dbReference type="InterPro" id="IPR016185">
    <property type="entry name" value="PreATP-grasp_dom_sf"/>
</dbReference>
<dbReference type="PANTHER" id="PTHR18866">
    <property type="entry name" value="CARBOXYLASE:PYRUVATE/ACETYL-COA/PROPIONYL-COA CARBOXYLASE"/>
    <property type="match status" value="1"/>
</dbReference>
<organism evidence="8 9">
    <name type="scientific">Prosthecodimorpha hirschii</name>
    <dbReference type="NCBI Taxonomy" id="665126"/>
    <lineage>
        <taxon>Bacteria</taxon>
        <taxon>Pseudomonadati</taxon>
        <taxon>Pseudomonadota</taxon>
        <taxon>Alphaproteobacteria</taxon>
        <taxon>Hyphomicrobiales</taxon>
        <taxon>Ancalomicrobiaceae</taxon>
        <taxon>Prosthecodimorpha</taxon>
    </lineage>
</organism>
<dbReference type="RefSeq" id="WP_054357357.1">
    <property type="nucleotide sequence ID" value="NZ_LJYW01000001.1"/>
</dbReference>
<dbReference type="SUPFAM" id="SSF52440">
    <property type="entry name" value="PreATP-grasp domain"/>
    <property type="match status" value="1"/>
</dbReference>
<evidence type="ECO:0000256" key="2">
    <source>
        <dbReference type="ARBA" id="ARBA00022741"/>
    </source>
</evidence>
<feature type="domain" description="Biotin carboxylation" evidence="7">
    <location>
        <begin position="17"/>
        <end position="461"/>
    </location>
</feature>
<sequence>MSLTSTGPAAPSSRHVPFRKVLIANRGEIACRIIRTLREMGIAAVAVHHAVEARAQHVRLADEAVELKGDTPVAAHLDVRQIVAAALATGADAIHPGYGFLSENAGFARAVAEAGLVFVGPDAASIALMGDKISARNFADQHGVPVAPSVMPTADLADFVRRAEAIGFPLLIKAAAGGGGKGMSIVRSADELEGAARIASSEAQRYFGDGRVYAELFVERPRHIEVQVFGDGEGGAIHLFERECSVQRRFQKIIEEAPAANLPGALRDEICASAVRLAAAARYRNAGTVEYILGADGRFFFLEMNTRLQVEHPVTEMITGLDLVRLQLEIAAGHGLPFGQDAVVARGHAVECRICAENPERDFLPETGTIQHLAVPEASYLRFENALDRGQKVTADFDPMLAKLVAHGADRTAAIDRSIAALGDLALFGVTTNTDYLARVLDHPAFRAGDLHTGFVVEHRDALAAREPETGRLHAALIAAALGLREFRSLVLDVPEPHASIGAWRN</sequence>
<dbReference type="Pfam" id="PF02785">
    <property type="entry name" value="Biotin_carb_C"/>
    <property type="match status" value="1"/>
</dbReference>
<dbReference type="EMBL" id="LJYW01000001">
    <property type="protein sequence ID" value="KPL51194.1"/>
    <property type="molecule type" value="Genomic_DNA"/>
</dbReference>
<dbReference type="GO" id="GO:0005524">
    <property type="term" value="F:ATP binding"/>
    <property type="evidence" value="ECO:0007669"/>
    <property type="project" value="UniProtKB-UniRule"/>
</dbReference>
<keyword evidence="1" id="KW-0436">Ligase</keyword>
<dbReference type="InterPro" id="IPR005479">
    <property type="entry name" value="CPAse_ATP-bd"/>
</dbReference>
<keyword evidence="9" id="KW-1185">Reference proteome</keyword>
<dbReference type="PANTHER" id="PTHR18866:SF127">
    <property type="match status" value="1"/>
</dbReference>